<gene>
    <name evidence="3" type="ORF">QNI22_29855</name>
</gene>
<comment type="caution">
    <text evidence="3">The sequence shown here is derived from an EMBL/GenBank/DDBJ whole genome shotgun (WGS) entry which is preliminary data.</text>
</comment>
<dbReference type="SMART" id="SM00448">
    <property type="entry name" value="REC"/>
    <property type="match status" value="1"/>
</dbReference>
<dbReference type="SUPFAM" id="SSF52172">
    <property type="entry name" value="CheY-like"/>
    <property type="match status" value="1"/>
</dbReference>
<keyword evidence="4" id="KW-1185">Reference proteome</keyword>
<keyword evidence="1" id="KW-0597">Phosphoprotein</keyword>
<dbReference type="PROSITE" id="PS50110">
    <property type="entry name" value="RESPONSE_REGULATORY"/>
    <property type="match status" value="1"/>
</dbReference>
<dbReference type="EMBL" id="JASJOU010000013">
    <property type="protein sequence ID" value="MDJ1504906.1"/>
    <property type="molecule type" value="Genomic_DNA"/>
</dbReference>
<dbReference type="Gene3D" id="3.40.50.2300">
    <property type="match status" value="1"/>
</dbReference>
<evidence type="ECO:0000256" key="1">
    <source>
        <dbReference type="PROSITE-ProRule" id="PRU00169"/>
    </source>
</evidence>
<feature type="domain" description="Response regulatory" evidence="2">
    <location>
        <begin position="4"/>
        <end position="122"/>
    </location>
</feature>
<evidence type="ECO:0000313" key="4">
    <source>
        <dbReference type="Proteomes" id="UP001232063"/>
    </source>
</evidence>
<accession>A0AAE3R773</accession>
<reference evidence="3" key="1">
    <citation type="submission" date="2023-05" db="EMBL/GenBank/DDBJ databases">
        <authorList>
            <person name="Zhang X."/>
        </authorList>
    </citation>
    <scope>NUCLEOTIDE SEQUENCE</scope>
    <source>
        <strain evidence="3">BD1B2-1</strain>
    </source>
</reference>
<dbReference type="GO" id="GO:0000160">
    <property type="term" value="P:phosphorelay signal transduction system"/>
    <property type="evidence" value="ECO:0007669"/>
    <property type="project" value="InterPro"/>
</dbReference>
<dbReference type="Pfam" id="PF00072">
    <property type="entry name" value="Response_reg"/>
    <property type="match status" value="1"/>
</dbReference>
<dbReference type="InterPro" id="IPR001789">
    <property type="entry name" value="Sig_transdc_resp-reg_receiver"/>
</dbReference>
<name>A0AAE3R773_9BACT</name>
<dbReference type="InterPro" id="IPR011006">
    <property type="entry name" value="CheY-like_superfamily"/>
</dbReference>
<dbReference type="AlphaFoldDB" id="A0AAE3R773"/>
<organism evidence="3 4">
    <name type="scientific">Xanthocytophaga agilis</name>
    <dbReference type="NCBI Taxonomy" id="3048010"/>
    <lineage>
        <taxon>Bacteria</taxon>
        <taxon>Pseudomonadati</taxon>
        <taxon>Bacteroidota</taxon>
        <taxon>Cytophagia</taxon>
        <taxon>Cytophagales</taxon>
        <taxon>Rhodocytophagaceae</taxon>
        <taxon>Xanthocytophaga</taxon>
    </lineage>
</organism>
<sequence>MPKKVMLVDDMEIANFISKKIIQNTLGDVEVYDFTSPKLAYEQIEEIHPDIILLDLNMPVMDGWAFLERMQAENKQDYKVLILTSSTSEVDKEKGMQFSNVLNFCSKPLNKELLVSFFLTEKLSA</sequence>
<evidence type="ECO:0000313" key="3">
    <source>
        <dbReference type="EMBL" id="MDJ1504906.1"/>
    </source>
</evidence>
<dbReference type="PANTHER" id="PTHR43228:SF1">
    <property type="entry name" value="TWO-COMPONENT RESPONSE REGULATOR ARR22"/>
    <property type="match status" value="1"/>
</dbReference>
<dbReference type="PANTHER" id="PTHR43228">
    <property type="entry name" value="TWO-COMPONENT RESPONSE REGULATOR"/>
    <property type="match status" value="1"/>
</dbReference>
<feature type="modified residue" description="4-aspartylphosphate" evidence="1">
    <location>
        <position position="55"/>
    </location>
</feature>
<proteinExistence type="predicted"/>
<evidence type="ECO:0000259" key="2">
    <source>
        <dbReference type="PROSITE" id="PS50110"/>
    </source>
</evidence>
<dbReference type="InterPro" id="IPR052048">
    <property type="entry name" value="ST_Response_Regulator"/>
</dbReference>
<dbReference type="Proteomes" id="UP001232063">
    <property type="component" value="Unassembled WGS sequence"/>
</dbReference>
<protein>
    <submittedName>
        <fullName evidence="3">Response regulator</fullName>
    </submittedName>
</protein>
<dbReference type="RefSeq" id="WP_313987410.1">
    <property type="nucleotide sequence ID" value="NZ_JASJOU010000013.1"/>
</dbReference>